<evidence type="ECO:0000313" key="2">
    <source>
        <dbReference type="Proteomes" id="UP000283269"/>
    </source>
</evidence>
<keyword evidence="2" id="KW-1185">Reference proteome</keyword>
<evidence type="ECO:0000313" key="1">
    <source>
        <dbReference type="EMBL" id="PPQ76094.1"/>
    </source>
</evidence>
<name>A0A409WC46_PSICY</name>
<dbReference type="Proteomes" id="UP000283269">
    <property type="component" value="Unassembled WGS sequence"/>
</dbReference>
<feature type="non-terminal residue" evidence="1">
    <location>
        <position position="1"/>
    </location>
</feature>
<sequence>EVSPRSLHKRQQVQRQREDFINIDVKGSGTGSSMPGKIGTVAKPARKTGIPINLSSKAHRLKRGEQYVSSRRPPDKRISFVSTLTPAPIPTPASSPMHKVQLFAVAPPVLPNNAQYWGTMYDLNGRRLGMTYAFGDALPSVGFAMPSTSKTVAVKRVFVGSVQHSWGFAKHPAISDLKPLPHSKPVKLIKCRKLKNQLKMRHFIGNDKFLRSRTTKTKTLLKSRLQS</sequence>
<dbReference type="EMBL" id="NHYD01003548">
    <property type="protein sequence ID" value="PPQ76094.1"/>
    <property type="molecule type" value="Genomic_DNA"/>
</dbReference>
<comment type="caution">
    <text evidence="1">The sequence shown here is derived from an EMBL/GenBank/DDBJ whole genome shotgun (WGS) entry which is preliminary data.</text>
</comment>
<accession>A0A409WC46</accession>
<dbReference type="InParanoid" id="A0A409WC46"/>
<proteinExistence type="predicted"/>
<reference evidence="1 2" key="1">
    <citation type="journal article" date="2018" name="Evol. Lett.">
        <title>Horizontal gene cluster transfer increased hallucinogenic mushroom diversity.</title>
        <authorList>
            <person name="Reynolds H.T."/>
            <person name="Vijayakumar V."/>
            <person name="Gluck-Thaler E."/>
            <person name="Korotkin H.B."/>
            <person name="Matheny P.B."/>
            <person name="Slot J.C."/>
        </authorList>
    </citation>
    <scope>NUCLEOTIDE SEQUENCE [LARGE SCALE GENOMIC DNA]</scope>
    <source>
        <strain evidence="1 2">2631</strain>
    </source>
</reference>
<protein>
    <submittedName>
        <fullName evidence="1">Uncharacterized protein</fullName>
    </submittedName>
</protein>
<organism evidence="1 2">
    <name type="scientific">Psilocybe cyanescens</name>
    <dbReference type="NCBI Taxonomy" id="93625"/>
    <lineage>
        <taxon>Eukaryota</taxon>
        <taxon>Fungi</taxon>
        <taxon>Dikarya</taxon>
        <taxon>Basidiomycota</taxon>
        <taxon>Agaricomycotina</taxon>
        <taxon>Agaricomycetes</taxon>
        <taxon>Agaricomycetidae</taxon>
        <taxon>Agaricales</taxon>
        <taxon>Agaricineae</taxon>
        <taxon>Strophariaceae</taxon>
        <taxon>Psilocybe</taxon>
    </lineage>
</organism>
<gene>
    <name evidence="1" type="ORF">CVT25_014721</name>
</gene>
<dbReference type="OrthoDB" id="298344at2759"/>
<dbReference type="AlphaFoldDB" id="A0A409WC46"/>